<protein>
    <submittedName>
        <fullName evidence="2">App1 family protein</fullName>
    </submittedName>
</protein>
<keyword evidence="3" id="KW-1185">Reference proteome</keyword>
<dbReference type="RefSeq" id="WP_340233099.1">
    <property type="nucleotide sequence ID" value="NZ_JBBEWC010000001.1"/>
</dbReference>
<dbReference type="InterPro" id="IPR052935">
    <property type="entry name" value="Mg2+_PAP"/>
</dbReference>
<reference evidence="3" key="1">
    <citation type="journal article" date="2019" name="Int. J. Syst. Evol. Microbiol.">
        <title>The Global Catalogue of Microorganisms (GCM) 10K type strain sequencing project: providing services to taxonomists for standard genome sequencing and annotation.</title>
        <authorList>
            <consortium name="The Broad Institute Genomics Platform"/>
            <consortium name="The Broad Institute Genome Sequencing Center for Infectious Disease"/>
            <person name="Wu L."/>
            <person name="Ma J."/>
        </authorList>
    </citation>
    <scope>NUCLEOTIDE SEQUENCE [LARGE SCALE GENOMIC DNA]</scope>
    <source>
        <strain evidence="3">KCTC 52344</strain>
    </source>
</reference>
<accession>A0ABW5JCL5</accession>
<dbReference type="EMBL" id="JBHULC010000038">
    <property type="protein sequence ID" value="MFD2523378.1"/>
    <property type="molecule type" value="Genomic_DNA"/>
</dbReference>
<name>A0ABW5JCL5_9BACT</name>
<evidence type="ECO:0000259" key="1">
    <source>
        <dbReference type="Pfam" id="PF09949"/>
    </source>
</evidence>
<evidence type="ECO:0000313" key="3">
    <source>
        <dbReference type="Proteomes" id="UP001597510"/>
    </source>
</evidence>
<organism evidence="2 3">
    <name type="scientific">Emticicia soli</name>
    <dbReference type="NCBI Taxonomy" id="2027878"/>
    <lineage>
        <taxon>Bacteria</taxon>
        <taxon>Pseudomonadati</taxon>
        <taxon>Bacteroidota</taxon>
        <taxon>Cytophagia</taxon>
        <taxon>Cytophagales</taxon>
        <taxon>Leadbetterellaceae</taxon>
        <taxon>Emticicia</taxon>
    </lineage>
</organism>
<dbReference type="Pfam" id="PF09949">
    <property type="entry name" value="APP1_cat"/>
    <property type="match status" value="1"/>
</dbReference>
<proteinExistence type="predicted"/>
<dbReference type="Proteomes" id="UP001597510">
    <property type="component" value="Unassembled WGS sequence"/>
</dbReference>
<sequence length="328" mass="37338">MMKNKSLDATVKVYHGYGHTHNLVVYGHVLANKPAKSGKFSDNLLTNALQLLKLFSVKPLPNVRVSLQWGNKQLYTTTESDGFFKFEWQSTTEVAAGWHEITVHLLNEQNGTIVSGKGEIFVPHSTQYGFISDIDDTVLVSHSADTGKKLRVMFTKNPHTRKTFADVVKFYQLLSVAHTSPDLLNPFFYVSSSEWNLYYYLVEFFNHNGLPKGAFLLNQIKRWYQLLKTGATKHQGKLVRVTRILHAFPKQKFVLLGDNSQKDPEIYMSIANKYSEQIAAIYIRNISPQKEELTLGMLNTITNKNIHFCQFKHTDEAIAHAKDVGLIT</sequence>
<dbReference type="PANTHER" id="PTHR28208">
    <property type="entry name" value="PHOSPHATIDATE PHOSPHATASE APP1"/>
    <property type="match status" value="1"/>
</dbReference>
<gene>
    <name evidence="2" type="ORF">ACFSR2_20950</name>
</gene>
<dbReference type="InterPro" id="IPR019236">
    <property type="entry name" value="APP1_cat"/>
</dbReference>
<evidence type="ECO:0000313" key="2">
    <source>
        <dbReference type="EMBL" id="MFD2523378.1"/>
    </source>
</evidence>
<feature type="domain" description="Phosphatidate phosphatase APP1 catalytic" evidence="1">
    <location>
        <begin position="129"/>
        <end position="285"/>
    </location>
</feature>
<dbReference type="PANTHER" id="PTHR28208:SF3">
    <property type="entry name" value="PHOSPHATIDATE PHOSPHATASE APP1"/>
    <property type="match status" value="1"/>
</dbReference>
<comment type="caution">
    <text evidence="2">The sequence shown here is derived from an EMBL/GenBank/DDBJ whole genome shotgun (WGS) entry which is preliminary data.</text>
</comment>